<accession>A0A6C0DDL8</accession>
<organism evidence="1">
    <name type="scientific">viral metagenome</name>
    <dbReference type="NCBI Taxonomy" id="1070528"/>
    <lineage>
        <taxon>unclassified sequences</taxon>
        <taxon>metagenomes</taxon>
        <taxon>organismal metagenomes</taxon>
    </lineage>
</organism>
<sequence>MFKGSPILHHQYTLPSTDTSPSNVVVIPSSNPVSTLPSSKAITLSSASTLSPAASPSDVKVIGQKGNEVEDEKTNDVLNPNHTVSYSHVVKILKESYNFDENITSTSLDILALYLKGQKIIYTESKTYCEKRLNTLMLPAILLAAVCSILNFILKDYTNGTIIISSLNAANSFILSIINYLKLAEKSQNHLMAAQRFHNLESRIELKSGRSLFFGNTVDIEKTLEEIEREIKEIQSSDQFIVPEAIRYRYPKIYSSNLFALVKEIKNSEMLIINELKTAVQAIYTFTEERNELKNKEKDYLERYRKFNNEKYELELKVNILDQHLTSEKSAPLEYIVESEDELEDEVLLVDPVEDPKEQERSELNLEVVNQKIRDRNRERMDRREEKKKLWMRREKEKRRIAMNDIQNELSRCELSLKQTTSRATHMKGLLGEVREDIQKKTDLIDCCDQAKNIAFAKTVTHRQRYIDLSDTLNREIDLHIKNTKRWNGCSPCDFFNT</sequence>
<name>A0A6C0DDL8_9ZZZZ</name>
<dbReference type="AlphaFoldDB" id="A0A6C0DDL8"/>
<reference evidence="1" key="1">
    <citation type="journal article" date="2020" name="Nature">
        <title>Giant virus diversity and host interactions through global metagenomics.</title>
        <authorList>
            <person name="Schulz F."/>
            <person name="Roux S."/>
            <person name="Paez-Espino D."/>
            <person name="Jungbluth S."/>
            <person name="Walsh D.A."/>
            <person name="Denef V.J."/>
            <person name="McMahon K.D."/>
            <person name="Konstantinidis K.T."/>
            <person name="Eloe-Fadrosh E.A."/>
            <person name="Kyrpides N.C."/>
            <person name="Woyke T."/>
        </authorList>
    </citation>
    <scope>NUCLEOTIDE SEQUENCE</scope>
    <source>
        <strain evidence="1">GVMAG-M-3300023174-141</strain>
    </source>
</reference>
<proteinExistence type="predicted"/>
<dbReference type="EMBL" id="MN739586">
    <property type="protein sequence ID" value="QHT14533.1"/>
    <property type="molecule type" value="Genomic_DNA"/>
</dbReference>
<protein>
    <submittedName>
        <fullName evidence="1">Uncharacterized protein</fullName>
    </submittedName>
</protein>
<evidence type="ECO:0000313" key="1">
    <source>
        <dbReference type="EMBL" id="QHT14533.1"/>
    </source>
</evidence>